<sequence length="105" mass="12020">MSRKIPPPTTSSTSTPSSSLPGSQRSIHTMLHQDKEKIMEISNQMIMQMLQSTQAKMDNIENNTEKRTENMGKNIENIEKRTEYREKNRGNRWKSGEPPTDDAAI</sequence>
<protein>
    <submittedName>
        <fullName evidence="2">Uncharacterized protein</fullName>
    </submittedName>
</protein>
<evidence type="ECO:0000256" key="1">
    <source>
        <dbReference type="SAM" id="MobiDB-lite"/>
    </source>
</evidence>
<organism evidence="2">
    <name type="scientific">Micrurus lemniscatus lemniscatus</name>
    <dbReference type="NCBI Taxonomy" id="129467"/>
    <lineage>
        <taxon>Eukaryota</taxon>
        <taxon>Metazoa</taxon>
        <taxon>Chordata</taxon>
        <taxon>Craniata</taxon>
        <taxon>Vertebrata</taxon>
        <taxon>Euteleostomi</taxon>
        <taxon>Lepidosauria</taxon>
        <taxon>Squamata</taxon>
        <taxon>Bifurcata</taxon>
        <taxon>Unidentata</taxon>
        <taxon>Episquamata</taxon>
        <taxon>Toxicofera</taxon>
        <taxon>Serpentes</taxon>
        <taxon>Colubroidea</taxon>
        <taxon>Elapidae</taxon>
        <taxon>Elapinae</taxon>
        <taxon>Micrurus</taxon>
    </lineage>
</organism>
<feature type="compositionally biased region" description="Low complexity" evidence="1">
    <location>
        <begin position="10"/>
        <end position="19"/>
    </location>
</feature>
<reference evidence="2" key="2">
    <citation type="submission" date="2017-11" db="EMBL/GenBank/DDBJ databases">
        <title>Coralsnake Venomics: Analyses of Venom Gland Transcriptomes and Proteomes of Six Brazilian Taxa.</title>
        <authorList>
            <person name="Aird S.D."/>
            <person name="Jorge da Silva N."/>
            <person name="Qiu L."/>
            <person name="Villar-Briones A."/>
            <person name="Aparecida-Saddi V."/>
            <person name="Campos-Telles M.P."/>
            <person name="Grau M."/>
            <person name="Mikheyev A.S."/>
        </authorList>
    </citation>
    <scope>NUCLEOTIDE SEQUENCE</scope>
    <source>
        <tissue evidence="2">Venom_gland</tissue>
    </source>
</reference>
<name>A0A2D4H8Y5_MICLE</name>
<reference evidence="2" key="1">
    <citation type="submission" date="2017-07" db="EMBL/GenBank/DDBJ databases">
        <authorList>
            <person name="Mikheyev A."/>
            <person name="Grau M."/>
        </authorList>
    </citation>
    <scope>NUCLEOTIDE SEQUENCE</scope>
    <source>
        <tissue evidence="2">Venom_gland</tissue>
    </source>
</reference>
<feature type="region of interest" description="Disordered" evidence="1">
    <location>
        <begin position="1"/>
        <end position="28"/>
    </location>
</feature>
<accession>A0A2D4H8Y5</accession>
<evidence type="ECO:0000313" key="2">
    <source>
        <dbReference type="EMBL" id="LAA68427.1"/>
    </source>
</evidence>
<dbReference type="EMBL" id="IACK01010067">
    <property type="protein sequence ID" value="LAA68427.1"/>
    <property type="molecule type" value="Transcribed_RNA"/>
</dbReference>
<dbReference type="AlphaFoldDB" id="A0A2D4H8Y5"/>
<feature type="region of interest" description="Disordered" evidence="1">
    <location>
        <begin position="61"/>
        <end position="105"/>
    </location>
</feature>
<feature type="compositionally biased region" description="Basic and acidic residues" evidence="1">
    <location>
        <begin position="63"/>
        <end position="89"/>
    </location>
</feature>
<proteinExistence type="predicted"/>